<feature type="domain" description="Core-binding (CB)" evidence="4">
    <location>
        <begin position="472"/>
        <end position="547"/>
    </location>
</feature>
<reference evidence="5 6" key="1">
    <citation type="submission" date="2024-05" db="EMBL/GenBank/DDBJ databases">
        <title>Genome sequencing and assembly of Indian major carp, Cirrhinus mrigala (Hamilton, 1822).</title>
        <authorList>
            <person name="Mohindra V."/>
            <person name="Chowdhury L.M."/>
            <person name="Lal K."/>
            <person name="Jena J.K."/>
        </authorList>
    </citation>
    <scope>NUCLEOTIDE SEQUENCE [LARGE SCALE GENOMIC DNA]</scope>
    <source>
        <strain evidence="5">CM1030</strain>
        <tissue evidence="5">Blood</tissue>
    </source>
</reference>
<dbReference type="PANTHER" id="PTHR35617">
    <property type="entry name" value="PHAGE_INTEGRASE DOMAIN-CONTAINING PROTEIN"/>
    <property type="match status" value="1"/>
</dbReference>
<feature type="region of interest" description="Disordered" evidence="3">
    <location>
        <begin position="245"/>
        <end position="267"/>
    </location>
</feature>
<protein>
    <recommendedName>
        <fullName evidence="4">Core-binding (CB) domain-containing protein</fullName>
    </recommendedName>
</protein>
<organism evidence="5 6">
    <name type="scientific">Cirrhinus mrigala</name>
    <name type="common">Mrigala</name>
    <dbReference type="NCBI Taxonomy" id="683832"/>
    <lineage>
        <taxon>Eukaryota</taxon>
        <taxon>Metazoa</taxon>
        <taxon>Chordata</taxon>
        <taxon>Craniata</taxon>
        <taxon>Vertebrata</taxon>
        <taxon>Euteleostomi</taxon>
        <taxon>Actinopterygii</taxon>
        <taxon>Neopterygii</taxon>
        <taxon>Teleostei</taxon>
        <taxon>Ostariophysi</taxon>
        <taxon>Cypriniformes</taxon>
        <taxon>Cyprinidae</taxon>
        <taxon>Labeoninae</taxon>
        <taxon>Labeonini</taxon>
        <taxon>Cirrhinus</taxon>
    </lineage>
</organism>
<proteinExistence type="predicted"/>
<dbReference type="InterPro" id="IPR010998">
    <property type="entry name" value="Integrase_recombinase_N"/>
</dbReference>
<comment type="caution">
    <text evidence="5">The sequence shown here is derived from an EMBL/GenBank/DDBJ whole genome shotgun (WGS) entry which is preliminary data.</text>
</comment>
<dbReference type="GO" id="GO:0003677">
    <property type="term" value="F:DNA binding"/>
    <property type="evidence" value="ECO:0007669"/>
    <property type="project" value="UniProtKB-KW"/>
</dbReference>
<sequence>KFSLKELHGRIVCFTMPFRPCPTGCGFYLSPNDRHDRCVQCLGREHAEAAFVNGDCQYCEDMPLGTLRSRAAFFSKKPRRHSTASRSGPSTSGYEAAAMCVEQERQGDDVLPGTSSQTVHPVCPPIESQDDFESSSQYGLDLLFGAPAEGKVESVASEGEPSEADVTAELAASAGESQSVADAEMAAALKRAAKEIGVVWVPPPSPEPSRLDDWFLGGRDSRPRSSPVPFFPEVHEELTKSWKAPLSARSRHANSPSLTTLDGGPARGYTEVPQVERAIAMHLCPQNAASWRGPPRLPSRACKFSSTLVAKAYAASGQAASALHAMAILQVYQAKVLKDLHEGVPDPELLHELRSATDYALRATKVTAQALGRAMSTMVVQERHLWLNLAEMRDAEKARFLDAPISQAGLFGEAVEEFAQQFSTASSLAHSSEEGPPFSGEGHNLAPAPRSLEPPPLVPGRDQEDFRDLSPSVVNTLLQARAPSTRRLYDLRWRIFVNWCSSHGKDPRSCGIKSVLSFLQEGLDRHLSASTLKVHVAAISANHDLVGGRSVGKHDLITRFLRGARRLNPPRPHLIPSWDLAVVLQGLQQDPFEPLQSVKLDALSFKTALLTALTSIKRVGDLQALSVNSSCLEFGPAYSHVVLRPRPGYVPKVPTTPFRDQVVTLQAFSSQEDDPNLIMLCPVRALRIYMERTQPFRRSEQLFVCYGGQQKGKAVSKQRISHWLVNAIRTAYLVRGLPCPLEVRAHSTRGIAASAALANGASLTDICRAAGWATPNTFARFYNLRTEPVSAR</sequence>
<evidence type="ECO:0000313" key="5">
    <source>
        <dbReference type="EMBL" id="KAL0149176.1"/>
    </source>
</evidence>
<accession>A0ABD0MKX5</accession>
<keyword evidence="2" id="KW-0233">DNA recombination</keyword>
<dbReference type="PROSITE" id="PS51900">
    <property type="entry name" value="CB"/>
    <property type="match status" value="1"/>
</dbReference>
<feature type="non-terminal residue" evidence="5">
    <location>
        <position position="1"/>
    </location>
</feature>
<name>A0ABD0MKX5_CIRMR</name>
<dbReference type="Gene3D" id="1.10.150.130">
    <property type="match status" value="1"/>
</dbReference>
<dbReference type="PANTHER" id="PTHR35617:SF3">
    <property type="entry name" value="CORE-BINDING (CB) DOMAIN-CONTAINING PROTEIN"/>
    <property type="match status" value="1"/>
</dbReference>
<dbReference type="Proteomes" id="UP001529510">
    <property type="component" value="Unassembled WGS sequence"/>
</dbReference>
<dbReference type="GO" id="GO:0006310">
    <property type="term" value="P:DNA recombination"/>
    <property type="evidence" value="ECO:0007669"/>
    <property type="project" value="UniProtKB-KW"/>
</dbReference>
<dbReference type="SUPFAM" id="SSF56349">
    <property type="entry name" value="DNA breaking-rejoining enzymes"/>
    <property type="match status" value="1"/>
</dbReference>
<gene>
    <name evidence="5" type="ORF">M9458_055519</name>
</gene>
<dbReference type="EMBL" id="JAMKFB020000517">
    <property type="protein sequence ID" value="KAL0149176.1"/>
    <property type="molecule type" value="Genomic_DNA"/>
</dbReference>
<dbReference type="InterPro" id="IPR011010">
    <property type="entry name" value="DNA_brk_join_enz"/>
</dbReference>
<evidence type="ECO:0000259" key="4">
    <source>
        <dbReference type="PROSITE" id="PS51900"/>
    </source>
</evidence>
<keyword evidence="1" id="KW-0238">DNA-binding</keyword>
<evidence type="ECO:0000313" key="6">
    <source>
        <dbReference type="Proteomes" id="UP001529510"/>
    </source>
</evidence>
<dbReference type="Gene3D" id="1.10.443.10">
    <property type="entry name" value="Intergrase catalytic core"/>
    <property type="match status" value="1"/>
</dbReference>
<feature type="non-terminal residue" evidence="5">
    <location>
        <position position="792"/>
    </location>
</feature>
<feature type="region of interest" description="Disordered" evidence="3">
    <location>
        <begin position="106"/>
        <end position="133"/>
    </location>
</feature>
<feature type="region of interest" description="Disordered" evidence="3">
    <location>
        <begin position="429"/>
        <end position="464"/>
    </location>
</feature>
<dbReference type="AlphaFoldDB" id="A0ABD0MKX5"/>
<dbReference type="InterPro" id="IPR044068">
    <property type="entry name" value="CB"/>
</dbReference>
<evidence type="ECO:0000256" key="2">
    <source>
        <dbReference type="ARBA" id="ARBA00023172"/>
    </source>
</evidence>
<dbReference type="SUPFAM" id="SSF47823">
    <property type="entry name" value="lambda integrase-like, N-terminal domain"/>
    <property type="match status" value="1"/>
</dbReference>
<dbReference type="InterPro" id="IPR013762">
    <property type="entry name" value="Integrase-like_cat_sf"/>
</dbReference>
<evidence type="ECO:0000256" key="3">
    <source>
        <dbReference type="SAM" id="MobiDB-lite"/>
    </source>
</evidence>
<evidence type="ECO:0000256" key="1">
    <source>
        <dbReference type="ARBA" id="ARBA00023125"/>
    </source>
</evidence>
<dbReference type="Gene3D" id="1.10.287.3160">
    <property type="match status" value="1"/>
</dbReference>
<keyword evidence="6" id="KW-1185">Reference proteome</keyword>